<dbReference type="PROSITE" id="PS50011">
    <property type="entry name" value="PROTEIN_KINASE_DOM"/>
    <property type="match status" value="1"/>
</dbReference>
<gene>
    <name evidence="7" type="ORF">GDO86_000598</name>
</gene>
<dbReference type="Gene3D" id="1.10.510.10">
    <property type="entry name" value="Transferase(Phosphotransferase) domain 1"/>
    <property type="match status" value="1"/>
</dbReference>
<feature type="non-terminal residue" evidence="7">
    <location>
        <position position="1"/>
    </location>
</feature>
<evidence type="ECO:0000256" key="2">
    <source>
        <dbReference type="ARBA" id="ARBA00022679"/>
    </source>
</evidence>
<reference evidence="7" key="1">
    <citation type="thesis" date="2020" institute="ProQuest LLC" country="789 East Eisenhower Parkway, Ann Arbor, MI, USA">
        <title>Comparative Genomics and Chromosome Evolution.</title>
        <authorList>
            <person name="Mudd A.B."/>
        </authorList>
    </citation>
    <scope>NUCLEOTIDE SEQUENCE</scope>
    <source>
        <strain evidence="7">Female2</strain>
        <tissue evidence="7">Blood</tissue>
    </source>
</reference>
<evidence type="ECO:0000313" key="8">
    <source>
        <dbReference type="Proteomes" id="UP000812440"/>
    </source>
</evidence>
<proteinExistence type="predicted"/>
<dbReference type="Pfam" id="PF00069">
    <property type="entry name" value="Pkinase"/>
    <property type="match status" value="1"/>
</dbReference>
<accession>A0A8T2KI21</accession>
<feature type="domain" description="Protein kinase" evidence="6">
    <location>
        <begin position="1"/>
        <end position="78"/>
    </location>
</feature>
<dbReference type="OrthoDB" id="266718at2759"/>
<name>A0A8T2KI21_9PIPI</name>
<keyword evidence="4" id="KW-0418">Kinase</keyword>
<evidence type="ECO:0000259" key="6">
    <source>
        <dbReference type="PROSITE" id="PS50011"/>
    </source>
</evidence>
<dbReference type="EMBL" id="JAACNH010000001">
    <property type="protein sequence ID" value="KAG8454026.1"/>
    <property type="molecule type" value="Genomic_DNA"/>
</dbReference>
<keyword evidence="8" id="KW-1185">Reference proteome</keyword>
<evidence type="ECO:0000256" key="5">
    <source>
        <dbReference type="ARBA" id="ARBA00022840"/>
    </source>
</evidence>
<evidence type="ECO:0000256" key="3">
    <source>
        <dbReference type="ARBA" id="ARBA00022741"/>
    </source>
</evidence>
<dbReference type="AlphaFoldDB" id="A0A8T2KI21"/>
<comment type="caution">
    <text evidence="7">The sequence shown here is derived from an EMBL/GenBank/DDBJ whole genome shotgun (WGS) entry which is preliminary data.</text>
</comment>
<dbReference type="GO" id="GO:0004674">
    <property type="term" value="F:protein serine/threonine kinase activity"/>
    <property type="evidence" value="ECO:0007669"/>
    <property type="project" value="UniProtKB-KW"/>
</dbReference>
<dbReference type="PANTHER" id="PTHR24351">
    <property type="entry name" value="RIBOSOMAL PROTEIN S6 KINASE"/>
    <property type="match status" value="1"/>
</dbReference>
<dbReference type="InterPro" id="IPR000719">
    <property type="entry name" value="Prot_kinase_dom"/>
</dbReference>
<dbReference type="GO" id="GO:0005524">
    <property type="term" value="F:ATP binding"/>
    <property type="evidence" value="ECO:0007669"/>
    <property type="project" value="UniProtKB-KW"/>
</dbReference>
<sequence length="78" mass="8742">PEARKYINRAQGYVKIDFRLYAEGIGIGDRVTGVCGTTHYMAPELFSLNNSTRSLDWWSLGAIVYEMLLGEVSVKLTV</sequence>
<keyword evidence="5" id="KW-0067">ATP-binding</keyword>
<evidence type="ECO:0000256" key="1">
    <source>
        <dbReference type="ARBA" id="ARBA00022527"/>
    </source>
</evidence>
<protein>
    <recommendedName>
        <fullName evidence="6">Protein kinase domain-containing protein</fullName>
    </recommendedName>
</protein>
<evidence type="ECO:0000256" key="4">
    <source>
        <dbReference type="ARBA" id="ARBA00022777"/>
    </source>
</evidence>
<dbReference type="Proteomes" id="UP000812440">
    <property type="component" value="Chromosome 1"/>
</dbReference>
<dbReference type="InterPro" id="IPR011009">
    <property type="entry name" value="Kinase-like_dom_sf"/>
</dbReference>
<dbReference type="SUPFAM" id="SSF56112">
    <property type="entry name" value="Protein kinase-like (PK-like)"/>
    <property type="match status" value="1"/>
</dbReference>
<organism evidence="7 8">
    <name type="scientific">Hymenochirus boettgeri</name>
    <name type="common">Congo dwarf clawed frog</name>
    <dbReference type="NCBI Taxonomy" id="247094"/>
    <lineage>
        <taxon>Eukaryota</taxon>
        <taxon>Metazoa</taxon>
        <taxon>Chordata</taxon>
        <taxon>Craniata</taxon>
        <taxon>Vertebrata</taxon>
        <taxon>Euteleostomi</taxon>
        <taxon>Amphibia</taxon>
        <taxon>Batrachia</taxon>
        <taxon>Anura</taxon>
        <taxon>Pipoidea</taxon>
        <taxon>Pipidae</taxon>
        <taxon>Pipinae</taxon>
        <taxon>Hymenochirus</taxon>
    </lineage>
</organism>
<keyword evidence="1" id="KW-0723">Serine/threonine-protein kinase</keyword>
<keyword evidence="3" id="KW-0547">Nucleotide-binding</keyword>
<evidence type="ECO:0000313" key="7">
    <source>
        <dbReference type="EMBL" id="KAG8454026.1"/>
    </source>
</evidence>
<keyword evidence="2" id="KW-0808">Transferase</keyword>